<evidence type="ECO:0000313" key="1">
    <source>
        <dbReference type="EMBL" id="NSX54133.1"/>
    </source>
</evidence>
<keyword evidence="2" id="KW-1185">Reference proteome</keyword>
<sequence>MTKPIFKVISGPSPTMDGIAKAITWGLAPVLSAGSKAADQLPHDSEGLLQILHFRNQTAKSAHQRSGWIGGRLFNKFSGEDANYIPISGMHLRQTLTVVGIEPPDFVISSGQYQLRTDISQDAVAILSKVLNISMPAQP</sequence>
<dbReference type="RefSeq" id="WP_174135841.1">
    <property type="nucleotide sequence ID" value="NZ_JABUFE010000002.1"/>
</dbReference>
<proteinExistence type="predicted"/>
<comment type="caution">
    <text evidence="1">The sequence shown here is derived from an EMBL/GenBank/DDBJ whole genome shotgun (WGS) entry which is preliminary data.</text>
</comment>
<name>A0ABX2IVB1_9RHOB</name>
<dbReference type="EMBL" id="JABUFE010000002">
    <property type="protein sequence ID" value="NSX54133.1"/>
    <property type="molecule type" value="Genomic_DNA"/>
</dbReference>
<accession>A0ABX2IVB1</accession>
<dbReference type="Proteomes" id="UP000777935">
    <property type="component" value="Unassembled WGS sequence"/>
</dbReference>
<protein>
    <submittedName>
        <fullName evidence="1">Uncharacterized protein</fullName>
    </submittedName>
</protein>
<gene>
    <name evidence="1" type="ORF">HRQ87_04895</name>
</gene>
<reference evidence="1 2" key="1">
    <citation type="submission" date="2020-06" db="EMBL/GenBank/DDBJ databases">
        <title>Sulfitobacter algicola sp. nov., isolated from green algae.</title>
        <authorList>
            <person name="Wang C."/>
        </authorList>
    </citation>
    <scope>NUCLEOTIDE SEQUENCE [LARGE SCALE GENOMIC DNA]</scope>
    <source>
        <strain evidence="1 2">1151</strain>
    </source>
</reference>
<evidence type="ECO:0000313" key="2">
    <source>
        <dbReference type="Proteomes" id="UP000777935"/>
    </source>
</evidence>
<organism evidence="1 2">
    <name type="scientific">Parasulfitobacter algicola</name>
    <dbReference type="NCBI Taxonomy" id="2614809"/>
    <lineage>
        <taxon>Bacteria</taxon>
        <taxon>Pseudomonadati</taxon>
        <taxon>Pseudomonadota</taxon>
        <taxon>Alphaproteobacteria</taxon>
        <taxon>Rhodobacterales</taxon>
        <taxon>Roseobacteraceae</taxon>
        <taxon>Parasulfitobacter</taxon>
    </lineage>
</organism>